<dbReference type="PIRSF" id="PIRSF018300">
    <property type="entry name" value="DNA_pol_alph_2"/>
    <property type="match status" value="1"/>
</dbReference>
<comment type="subcellular location">
    <subcellularLocation>
        <location evidence="1">Nucleus</location>
    </subcellularLocation>
</comment>
<feature type="domain" description="DNA polymerase alpha subunit B OB" evidence="7">
    <location>
        <begin position="86"/>
        <end position="213"/>
    </location>
</feature>
<protein>
    <recommendedName>
        <fullName evidence="3">DNA polymerase alpha subunit B</fullName>
    </recommendedName>
</protein>
<evidence type="ECO:0000256" key="1">
    <source>
        <dbReference type="ARBA" id="ARBA00004123"/>
    </source>
</evidence>
<evidence type="ECO:0000256" key="2">
    <source>
        <dbReference type="ARBA" id="ARBA00007299"/>
    </source>
</evidence>
<accession>A0AAF0DYL8</accession>
<name>A0AAF0DYL8_9BASI</name>
<dbReference type="PANTHER" id="PTHR23061">
    <property type="entry name" value="DNA POLYMERASE 2 ALPHA 70 KDA SUBUNIT"/>
    <property type="match status" value="1"/>
</dbReference>
<keyword evidence="8" id="KW-0808">Transferase</keyword>
<evidence type="ECO:0000313" key="8">
    <source>
        <dbReference type="EMBL" id="WFD01882.1"/>
    </source>
</evidence>
<evidence type="ECO:0000256" key="5">
    <source>
        <dbReference type="ARBA" id="ARBA00023242"/>
    </source>
</evidence>
<evidence type="ECO:0000259" key="7">
    <source>
        <dbReference type="Pfam" id="PF22062"/>
    </source>
</evidence>
<dbReference type="GO" id="GO:0005658">
    <property type="term" value="C:alpha DNA polymerase:primase complex"/>
    <property type="evidence" value="ECO:0007669"/>
    <property type="project" value="TreeGrafter"/>
</dbReference>
<sequence>MADLSSLLGAQRATGGVSSHEVHADDGTWAASLRIAESYNADKPSTWEKEPETLGAPRVSLAVSTDLKQWNYRYMFEKKGERSLELDNRLDDLGEVIRQSFGIASELEDPSIPSQASIYSVGRICSRVHPGAKQEPNVAPARLNPSDLMLETSRMLGNGQRVPLTLDPACRVRYAWADEAAQNVNVVGLFPGMIVGVKGRNGSGNRFVAEELLMPPALPHPATSRTELVQHQYDETRLAGKPLRVVATSGPYTDAEDLLFKPWHAFMTHIEAAQPDVVVLVCCALIQMGPFLSASHARVAAGDLDELPTSIFRHHISQRVSRLMERAPGTMVILVPSTQDVVHAHFAYPQPFLDKSNAALGLPKRVRCLPNPSVFYINELAIGVSTADVLGDLRREELVQRVNPGAEAKPSGAPAAEARDPMMRLARHVLGQRSFYPIFPPSAASMLPLDLSHSRLCTLDQVTPDMLLLPSPKVKPFLRVVDSTIVVNPGTLAAAQPGASPSSFVRMQVDAMPRDALFQGDETESELVTHELYRRARIDLMHTT</sequence>
<evidence type="ECO:0000259" key="6">
    <source>
        <dbReference type="Pfam" id="PF04042"/>
    </source>
</evidence>
<keyword evidence="8" id="KW-0548">Nucleotidyltransferase</keyword>
<keyword evidence="5" id="KW-0539">Nucleus</keyword>
<dbReference type="InterPro" id="IPR016722">
    <property type="entry name" value="DNA_pol_alpha_bsu"/>
</dbReference>
<dbReference type="GO" id="GO:0003887">
    <property type="term" value="F:DNA-directed DNA polymerase activity"/>
    <property type="evidence" value="ECO:0007669"/>
    <property type="project" value="UniProtKB-KW"/>
</dbReference>
<keyword evidence="8" id="KW-0239">DNA-directed DNA polymerase</keyword>
<comment type="similarity">
    <text evidence="2">Belongs to the DNA polymerase alpha subunit B family.</text>
</comment>
<dbReference type="GO" id="GO:0003677">
    <property type="term" value="F:DNA binding"/>
    <property type="evidence" value="ECO:0007669"/>
    <property type="project" value="InterPro"/>
</dbReference>
<dbReference type="AlphaFoldDB" id="A0AAF0DYL8"/>
<gene>
    <name evidence="8" type="primary">POL12</name>
    <name evidence="8" type="ORF">MOBT1_000562</name>
</gene>
<feature type="domain" description="DNA polymerase alpha/delta/epsilon subunit B" evidence="6">
    <location>
        <begin position="245"/>
        <end position="477"/>
    </location>
</feature>
<keyword evidence="4" id="KW-0235">DNA replication</keyword>
<evidence type="ECO:0000256" key="3">
    <source>
        <dbReference type="ARBA" id="ARBA00018596"/>
    </source>
</evidence>
<dbReference type="InterPro" id="IPR007185">
    <property type="entry name" value="DNA_pol_a/d/e_bsu"/>
</dbReference>
<dbReference type="Pfam" id="PF22062">
    <property type="entry name" value="OB_DPOA2"/>
    <property type="match status" value="1"/>
</dbReference>
<evidence type="ECO:0000256" key="4">
    <source>
        <dbReference type="ARBA" id="ARBA00022705"/>
    </source>
</evidence>
<proteinExistence type="inferred from homology"/>
<dbReference type="GO" id="GO:0006270">
    <property type="term" value="P:DNA replication initiation"/>
    <property type="evidence" value="ECO:0007669"/>
    <property type="project" value="TreeGrafter"/>
</dbReference>
<keyword evidence="9" id="KW-1185">Reference proteome</keyword>
<organism evidence="8 9">
    <name type="scientific">Malassezia obtusa</name>
    <dbReference type="NCBI Taxonomy" id="76774"/>
    <lineage>
        <taxon>Eukaryota</taxon>
        <taxon>Fungi</taxon>
        <taxon>Dikarya</taxon>
        <taxon>Basidiomycota</taxon>
        <taxon>Ustilaginomycotina</taxon>
        <taxon>Malasseziomycetes</taxon>
        <taxon>Malasseziales</taxon>
        <taxon>Malasseziaceae</taxon>
        <taxon>Malassezia</taxon>
    </lineage>
</organism>
<dbReference type="PANTHER" id="PTHR23061:SF12">
    <property type="entry name" value="DNA POLYMERASE ALPHA SUBUNIT B"/>
    <property type="match status" value="1"/>
</dbReference>
<reference evidence="8" key="1">
    <citation type="submission" date="2023-03" db="EMBL/GenBank/DDBJ databases">
        <title>Mating type loci evolution in Malassezia.</title>
        <authorList>
            <person name="Coelho M.A."/>
        </authorList>
    </citation>
    <scope>NUCLEOTIDE SEQUENCE</scope>
    <source>
        <strain evidence="8">CBS 7876</strain>
    </source>
</reference>
<dbReference type="Proteomes" id="UP001214603">
    <property type="component" value="Chromosome 1"/>
</dbReference>
<dbReference type="Gene3D" id="3.60.21.60">
    <property type="match status" value="2"/>
</dbReference>
<evidence type="ECO:0000313" key="9">
    <source>
        <dbReference type="Proteomes" id="UP001214603"/>
    </source>
</evidence>
<dbReference type="Pfam" id="PF04042">
    <property type="entry name" value="DNA_pol_E_B"/>
    <property type="match status" value="1"/>
</dbReference>
<dbReference type="EMBL" id="CP119934">
    <property type="protein sequence ID" value="WFD01882.1"/>
    <property type="molecule type" value="Genomic_DNA"/>
</dbReference>
<dbReference type="InterPro" id="IPR054300">
    <property type="entry name" value="OB_DPOA2"/>
</dbReference>